<dbReference type="STRING" id="4781.A0A0P1AV40"/>
<dbReference type="AlphaFoldDB" id="A0A0P1AV40"/>
<proteinExistence type="predicted"/>
<dbReference type="Proteomes" id="UP000054928">
    <property type="component" value="Unassembled WGS sequence"/>
</dbReference>
<dbReference type="PANTHER" id="PTHR13138">
    <property type="entry name" value="PROTEIN LIN1"/>
    <property type="match status" value="1"/>
</dbReference>
<evidence type="ECO:0000256" key="1">
    <source>
        <dbReference type="SAM" id="MobiDB-lite"/>
    </source>
</evidence>
<dbReference type="OrthoDB" id="331341at2759"/>
<sequence length="96" mass="11244">MCESKRQETTYHGVVVSMICRYGSAGITRFDMDEEKDEGHFDDDGNFVWDIESKKLQEEAWLENISEQQMSAAMNAKSRVSIAVNRKKKQRQRRRP</sequence>
<organism evidence="2 3">
    <name type="scientific">Plasmopara halstedii</name>
    <name type="common">Downy mildew of sunflower</name>
    <dbReference type="NCBI Taxonomy" id="4781"/>
    <lineage>
        <taxon>Eukaryota</taxon>
        <taxon>Sar</taxon>
        <taxon>Stramenopiles</taxon>
        <taxon>Oomycota</taxon>
        <taxon>Peronosporomycetes</taxon>
        <taxon>Peronosporales</taxon>
        <taxon>Peronosporaceae</taxon>
        <taxon>Plasmopara</taxon>
    </lineage>
</organism>
<keyword evidence="3" id="KW-1185">Reference proteome</keyword>
<dbReference type="PANTHER" id="PTHR13138:SF3">
    <property type="entry name" value="CD2 ANTIGEN CYTOPLASMIC TAIL-BINDING PROTEIN 2"/>
    <property type="match status" value="1"/>
</dbReference>
<evidence type="ECO:0000313" key="3">
    <source>
        <dbReference type="Proteomes" id="UP000054928"/>
    </source>
</evidence>
<dbReference type="GeneID" id="36395845"/>
<feature type="region of interest" description="Disordered" evidence="1">
    <location>
        <begin position="73"/>
        <end position="96"/>
    </location>
</feature>
<name>A0A0P1AV40_PLAHL</name>
<dbReference type="InterPro" id="IPR039905">
    <property type="entry name" value="CD2BP2/Lin1"/>
</dbReference>
<feature type="compositionally biased region" description="Basic residues" evidence="1">
    <location>
        <begin position="85"/>
        <end position="96"/>
    </location>
</feature>
<evidence type="ECO:0000313" key="2">
    <source>
        <dbReference type="EMBL" id="CEG44422.1"/>
    </source>
</evidence>
<protein>
    <submittedName>
        <fullName evidence="2">Uncharacterized protein involved in protein-protein interaction, contains polyproline-binding GYF domain</fullName>
    </submittedName>
</protein>
<accession>A0A0P1AV40</accession>
<dbReference type="GO" id="GO:0005682">
    <property type="term" value="C:U5 snRNP"/>
    <property type="evidence" value="ECO:0007669"/>
    <property type="project" value="InterPro"/>
</dbReference>
<dbReference type="EMBL" id="CCYD01001204">
    <property type="protein sequence ID" value="CEG44422.1"/>
    <property type="molecule type" value="Genomic_DNA"/>
</dbReference>
<reference evidence="3" key="1">
    <citation type="submission" date="2014-09" db="EMBL/GenBank/DDBJ databases">
        <authorList>
            <person name="Sharma Rahul"/>
            <person name="Thines Marco"/>
        </authorList>
    </citation>
    <scope>NUCLEOTIDE SEQUENCE [LARGE SCALE GENOMIC DNA]</scope>
</reference>
<dbReference type="RefSeq" id="XP_024580791.1">
    <property type="nucleotide sequence ID" value="XM_024730522.1"/>
</dbReference>